<dbReference type="EMBL" id="VFLP01000100">
    <property type="protein sequence ID" value="TRX88115.1"/>
    <property type="molecule type" value="Genomic_DNA"/>
</dbReference>
<evidence type="ECO:0000256" key="1">
    <source>
        <dbReference type="SAM" id="MobiDB-lite"/>
    </source>
</evidence>
<feature type="region of interest" description="Disordered" evidence="1">
    <location>
        <begin position="98"/>
        <end position="188"/>
    </location>
</feature>
<organism evidence="2 3">
    <name type="scientific">Xylaria flabelliformis</name>
    <dbReference type="NCBI Taxonomy" id="2512241"/>
    <lineage>
        <taxon>Eukaryota</taxon>
        <taxon>Fungi</taxon>
        <taxon>Dikarya</taxon>
        <taxon>Ascomycota</taxon>
        <taxon>Pezizomycotina</taxon>
        <taxon>Sordariomycetes</taxon>
        <taxon>Xylariomycetidae</taxon>
        <taxon>Xylariales</taxon>
        <taxon>Xylariaceae</taxon>
        <taxon>Xylaria</taxon>
    </lineage>
</organism>
<gene>
    <name evidence="2" type="ORF">FHL15_011013</name>
</gene>
<feature type="compositionally biased region" description="Polar residues" evidence="1">
    <location>
        <begin position="28"/>
        <end position="40"/>
    </location>
</feature>
<accession>A0A553HJI8</accession>
<evidence type="ECO:0000313" key="3">
    <source>
        <dbReference type="Proteomes" id="UP000319160"/>
    </source>
</evidence>
<proteinExistence type="predicted"/>
<comment type="caution">
    <text evidence="2">The sequence shown here is derived from an EMBL/GenBank/DDBJ whole genome shotgun (WGS) entry which is preliminary data.</text>
</comment>
<keyword evidence="3" id="KW-1185">Reference proteome</keyword>
<reference evidence="3" key="1">
    <citation type="submission" date="2019-06" db="EMBL/GenBank/DDBJ databases">
        <title>Draft genome sequence of the griseofulvin-producing fungus Xylaria cubensis strain G536.</title>
        <authorList>
            <person name="Mead M.E."/>
            <person name="Raja H.A."/>
            <person name="Steenwyk J.L."/>
            <person name="Knowles S.L."/>
            <person name="Oberlies N.H."/>
            <person name="Rokas A."/>
        </authorList>
    </citation>
    <scope>NUCLEOTIDE SEQUENCE [LARGE SCALE GENOMIC DNA]</scope>
    <source>
        <strain evidence="3">G536</strain>
    </source>
</reference>
<dbReference type="OrthoDB" id="4767118at2759"/>
<evidence type="ECO:0000313" key="2">
    <source>
        <dbReference type="EMBL" id="TRX88115.1"/>
    </source>
</evidence>
<feature type="compositionally biased region" description="Basic and acidic residues" evidence="1">
    <location>
        <begin position="42"/>
        <end position="51"/>
    </location>
</feature>
<feature type="region of interest" description="Disordered" evidence="1">
    <location>
        <begin position="1"/>
        <end position="73"/>
    </location>
</feature>
<protein>
    <submittedName>
        <fullName evidence="2">Uncharacterized protein</fullName>
    </submittedName>
</protein>
<name>A0A553HJI8_9PEZI</name>
<sequence length="251" mass="28667">MCCGSQDDYYTVTPYRPSAEKPHPSVSRDPSQWHHQPQTRNPRREEIEKRQRQAKATAAAQRYGWPTDRAAAGGRDSIIERDLAIGLTTMSGIDYAAVYDPARPRQQRNYSPSPPRPAGRPPYYYGEGIVNQQPGTMPPMNAPPMRAQPNRDMRSKSQGVPRHTDRMRTSPQQRARKESPIAHQRPPIAQEIIVHRQDRPPPEPYTARISYLPPQTRSLKRQDSNRVSLLSDDGIEFEFLERRPVSPISND</sequence>
<dbReference type="Proteomes" id="UP000319160">
    <property type="component" value="Unassembled WGS sequence"/>
</dbReference>
<dbReference type="AlphaFoldDB" id="A0A553HJI8"/>